<evidence type="ECO:0000256" key="5">
    <source>
        <dbReference type="ARBA" id="ARBA00047925"/>
    </source>
</evidence>
<evidence type="ECO:0000256" key="1">
    <source>
        <dbReference type="ARBA" id="ARBA00022679"/>
    </source>
</evidence>
<evidence type="ECO:0000256" key="2">
    <source>
        <dbReference type="ARBA" id="ARBA00022777"/>
    </source>
</evidence>
<dbReference type="GO" id="GO:0003951">
    <property type="term" value="F:NAD+ kinase activity"/>
    <property type="evidence" value="ECO:0007669"/>
    <property type="project" value="UniProtKB-UniRule"/>
</dbReference>
<dbReference type="eggNOG" id="COG0061">
    <property type="taxonomic scope" value="Bacteria"/>
</dbReference>
<keyword evidence="2 6" id="KW-0418">Kinase</keyword>
<evidence type="ECO:0000256" key="6">
    <source>
        <dbReference type="HAMAP-Rule" id="MF_00361"/>
    </source>
</evidence>
<keyword evidence="6" id="KW-0963">Cytoplasm</keyword>
<feature type="binding site" evidence="6">
    <location>
        <begin position="139"/>
        <end position="140"/>
    </location>
    <ligand>
        <name>NAD(+)</name>
        <dbReference type="ChEBI" id="CHEBI:57540"/>
    </ligand>
</feature>
<reference evidence="8" key="1">
    <citation type="submission" date="2007-10" db="EMBL/GenBank/DDBJ databases">
        <title>Complete sequence of chromosome of Desulforudis audaxviator MP104C.</title>
        <authorList>
            <person name="Copeland A."/>
            <person name="Lucas S."/>
            <person name="Lapidus A."/>
            <person name="Barry K."/>
            <person name="Glavina del Rio T."/>
            <person name="Dalin E."/>
            <person name="Tice H."/>
            <person name="Bruce D."/>
            <person name="Pitluck S."/>
            <person name="Lowry S.R."/>
            <person name="Larimer F."/>
            <person name="Land M.L."/>
            <person name="Hauser L."/>
            <person name="Kyrpides N."/>
            <person name="Ivanova N.N."/>
            <person name="Richardson P."/>
        </authorList>
    </citation>
    <scope>NUCLEOTIDE SEQUENCE [LARGE SCALE GENOMIC DNA]</scope>
    <source>
        <strain evidence="8">MP104C</strain>
    </source>
</reference>
<comment type="caution">
    <text evidence="6">Lacks conserved residue(s) required for the propagation of feature annotation.</text>
</comment>
<feature type="binding site" evidence="6">
    <location>
        <begin position="65"/>
        <end position="66"/>
    </location>
    <ligand>
        <name>NAD(+)</name>
        <dbReference type="ChEBI" id="CHEBI:57540"/>
    </ligand>
</feature>
<dbReference type="InterPro" id="IPR016064">
    <property type="entry name" value="NAD/diacylglycerol_kinase_sf"/>
</dbReference>
<dbReference type="AlphaFoldDB" id="B1I3J8"/>
<feature type="active site" description="Proton acceptor" evidence="6">
    <location>
        <position position="65"/>
    </location>
</feature>
<dbReference type="HAMAP" id="MF_00361">
    <property type="entry name" value="NAD_kinase"/>
    <property type="match status" value="1"/>
</dbReference>
<organism evidence="7 8">
    <name type="scientific">Desulforudis audaxviator (strain MP104C)</name>
    <dbReference type="NCBI Taxonomy" id="477974"/>
    <lineage>
        <taxon>Bacteria</taxon>
        <taxon>Bacillati</taxon>
        <taxon>Bacillota</taxon>
        <taxon>Clostridia</taxon>
        <taxon>Thermoanaerobacterales</taxon>
        <taxon>Candidatus Desulforudaceae</taxon>
        <taxon>Candidatus Desulforudis</taxon>
    </lineage>
</organism>
<dbReference type="KEGG" id="dau:Daud_1029"/>
<evidence type="ECO:0000256" key="4">
    <source>
        <dbReference type="ARBA" id="ARBA00023027"/>
    </source>
</evidence>
<dbReference type="InterPro" id="IPR017438">
    <property type="entry name" value="ATP-NAD_kinase_N"/>
</dbReference>
<dbReference type="GO" id="GO:0005737">
    <property type="term" value="C:cytoplasm"/>
    <property type="evidence" value="ECO:0007669"/>
    <property type="project" value="UniProtKB-SubCell"/>
</dbReference>
<dbReference type="Pfam" id="PF20143">
    <property type="entry name" value="NAD_kinase_C"/>
    <property type="match status" value="1"/>
</dbReference>
<dbReference type="PANTHER" id="PTHR20275">
    <property type="entry name" value="NAD KINASE"/>
    <property type="match status" value="1"/>
</dbReference>
<dbReference type="GO" id="GO:0006741">
    <property type="term" value="P:NADP+ biosynthetic process"/>
    <property type="evidence" value="ECO:0007669"/>
    <property type="project" value="UniProtKB-UniRule"/>
</dbReference>
<keyword evidence="6" id="KW-0067">ATP-binding</keyword>
<dbReference type="EC" id="2.7.1.23" evidence="6"/>
<dbReference type="GO" id="GO:0046872">
    <property type="term" value="F:metal ion binding"/>
    <property type="evidence" value="ECO:0007669"/>
    <property type="project" value="UniProtKB-UniRule"/>
</dbReference>
<dbReference type="SUPFAM" id="SSF111331">
    <property type="entry name" value="NAD kinase/diacylglycerol kinase-like"/>
    <property type="match status" value="1"/>
</dbReference>
<dbReference type="Proteomes" id="UP000008544">
    <property type="component" value="Chromosome"/>
</dbReference>
<comment type="cofactor">
    <cofactor evidence="6">
        <name>a divalent metal cation</name>
        <dbReference type="ChEBI" id="CHEBI:60240"/>
    </cofactor>
</comment>
<dbReference type="InterPro" id="IPR002504">
    <property type="entry name" value="NADK"/>
</dbReference>
<dbReference type="GO" id="GO:0019674">
    <property type="term" value="P:NAD+ metabolic process"/>
    <property type="evidence" value="ECO:0007669"/>
    <property type="project" value="InterPro"/>
</dbReference>
<comment type="function">
    <text evidence="6">Involved in the regulation of the intracellular balance of NAD and NADP, and is a key enzyme in the biosynthesis of NADP. Catalyzes specifically the phosphorylation on 2'-hydroxyl of the adenosine moiety of NAD to yield NADP.</text>
</comment>
<protein>
    <recommendedName>
        <fullName evidence="6">NAD kinase</fullName>
        <ecNumber evidence="6">2.7.1.23</ecNumber>
    </recommendedName>
    <alternativeName>
        <fullName evidence="6">ATP-dependent NAD kinase</fullName>
    </alternativeName>
</protein>
<feature type="binding site" evidence="6">
    <location>
        <position position="169"/>
    </location>
    <ligand>
        <name>NAD(+)</name>
        <dbReference type="ChEBI" id="CHEBI:57540"/>
    </ligand>
</feature>
<comment type="similarity">
    <text evidence="6">Belongs to the NAD kinase family.</text>
</comment>
<feature type="binding site" evidence="6">
    <location>
        <position position="239"/>
    </location>
    <ligand>
        <name>NAD(+)</name>
        <dbReference type="ChEBI" id="CHEBI:57540"/>
    </ligand>
</feature>
<proteinExistence type="inferred from homology"/>
<dbReference type="OrthoDB" id="9774737at2"/>
<comment type="catalytic activity">
    <reaction evidence="5 6">
        <text>NAD(+) + ATP = ADP + NADP(+) + H(+)</text>
        <dbReference type="Rhea" id="RHEA:18629"/>
        <dbReference type="ChEBI" id="CHEBI:15378"/>
        <dbReference type="ChEBI" id="CHEBI:30616"/>
        <dbReference type="ChEBI" id="CHEBI:57540"/>
        <dbReference type="ChEBI" id="CHEBI:58349"/>
        <dbReference type="ChEBI" id="CHEBI:456216"/>
        <dbReference type="EC" id="2.7.1.23"/>
    </reaction>
</comment>
<keyword evidence="3 6" id="KW-0521">NADP</keyword>
<sequence>MKNIALVINRLIPRSRIEPVVDQIAARCAGCDMTAVYVENESGEWKGLAEARRLGIDLVITLGGDGTVLAGSRMFADLGVPIMGVRLGRLGFLSEVEPAGVAAALEDLANGRFFTENRLMLESRLLRHGEILHRGFCLNDVVLSRGATLRAIELEFEIDGEPVARYAGDGLIVSTPTGSTAYSLSAGGPILAPDLGAVLVTPLCPHSLWIRPLVVGPESRIRVYLTRPAVKPEVVLDGQESWTIREGDVLQVRRSEYPCRLVRFEPKSCYQLVRRKFQGENAR</sequence>
<dbReference type="HOGENOM" id="CLU_008831_0_1_9"/>
<dbReference type="EMBL" id="CP000860">
    <property type="protein sequence ID" value="ACA59541.1"/>
    <property type="molecule type" value="Genomic_DNA"/>
</dbReference>
<dbReference type="Pfam" id="PF01513">
    <property type="entry name" value="NAD_kinase"/>
    <property type="match status" value="1"/>
</dbReference>
<evidence type="ECO:0000313" key="7">
    <source>
        <dbReference type="EMBL" id="ACA59541.1"/>
    </source>
</evidence>
<dbReference type="Gene3D" id="3.40.50.10330">
    <property type="entry name" value="Probable inorganic polyphosphate/atp-NAD kinase, domain 1"/>
    <property type="match status" value="1"/>
</dbReference>
<keyword evidence="8" id="KW-1185">Reference proteome</keyword>
<keyword evidence="1 6" id="KW-0808">Transferase</keyword>
<dbReference type="GO" id="GO:0051287">
    <property type="term" value="F:NAD binding"/>
    <property type="evidence" value="ECO:0007669"/>
    <property type="project" value="UniProtKB-ARBA"/>
</dbReference>
<name>B1I3J8_DESAP</name>
<comment type="subcellular location">
    <subcellularLocation>
        <location evidence="6">Cytoplasm</location>
    </subcellularLocation>
</comment>
<keyword evidence="4 6" id="KW-0520">NAD</keyword>
<accession>B1I3J8</accession>
<evidence type="ECO:0000256" key="3">
    <source>
        <dbReference type="ARBA" id="ARBA00022857"/>
    </source>
</evidence>
<dbReference type="InterPro" id="IPR017437">
    <property type="entry name" value="ATP-NAD_kinase_PpnK-typ_C"/>
</dbReference>
<dbReference type="GO" id="GO:0005524">
    <property type="term" value="F:ATP binding"/>
    <property type="evidence" value="ECO:0007669"/>
    <property type="project" value="UniProtKB-KW"/>
</dbReference>
<feature type="binding site" evidence="6">
    <location>
        <position position="150"/>
    </location>
    <ligand>
        <name>NAD(+)</name>
        <dbReference type="ChEBI" id="CHEBI:57540"/>
    </ligand>
</feature>
<keyword evidence="6" id="KW-0547">Nucleotide-binding</keyword>
<dbReference type="STRING" id="477974.Daud_1029"/>
<evidence type="ECO:0000313" key="8">
    <source>
        <dbReference type="Proteomes" id="UP000008544"/>
    </source>
</evidence>
<dbReference type="PANTHER" id="PTHR20275:SF0">
    <property type="entry name" value="NAD KINASE"/>
    <property type="match status" value="1"/>
</dbReference>
<dbReference type="RefSeq" id="WP_012302127.1">
    <property type="nucleotide sequence ID" value="NC_010424.1"/>
</dbReference>
<gene>
    <name evidence="6" type="primary">nadK</name>
    <name evidence="7" type="ordered locus">Daud_1029</name>
</gene>
<dbReference type="Gene3D" id="2.60.200.30">
    <property type="entry name" value="Probable inorganic polyphosphate/atp-NAD kinase, domain 2"/>
    <property type="match status" value="1"/>
</dbReference>
<feature type="binding site" evidence="6">
    <location>
        <begin position="180"/>
        <end position="185"/>
    </location>
    <ligand>
        <name>NAD(+)</name>
        <dbReference type="ChEBI" id="CHEBI:57540"/>
    </ligand>
</feature>
<reference evidence="7 8" key="2">
    <citation type="journal article" date="2008" name="Science">
        <title>Environmental genomics reveals a single-species ecosystem deep within Earth.</title>
        <authorList>
            <person name="Chivian D."/>
            <person name="Brodie E.L."/>
            <person name="Alm E.J."/>
            <person name="Culley D.E."/>
            <person name="Dehal P.S."/>
            <person name="Desantis T.Z."/>
            <person name="Gihring T.M."/>
            <person name="Lapidus A."/>
            <person name="Lin L.H."/>
            <person name="Lowry S.R."/>
            <person name="Moser D.P."/>
            <person name="Richardson P.M."/>
            <person name="Southam G."/>
            <person name="Wanger G."/>
            <person name="Pratt L.M."/>
            <person name="Andersen G.L."/>
            <person name="Hazen T.C."/>
            <person name="Brockman F.J."/>
            <person name="Arkin A.P."/>
            <person name="Onstott T.C."/>
        </authorList>
    </citation>
    <scope>NUCLEOTIDE SEQUENCE [LARGE SCALE GENOMIC DNA]</scope>
    <source>
        <strain evidence="7 8">MP104C</strain>
    </source>
</reference>